<keyword evidence="1" id="KW-0812">Transmembrane</keyword>
<comment type="caution">
    <text evidence="2">The sequence shown here is derived from an EMBL/GenBank/DDBJ whole genome shotgun (WGS) entry which is preliminary data.</text>
</comment>
<evidence type="ECO:0000313" key="3">
    <source>
        <dbReference type="Proteomes" id="UP000257127"/>
    </source>
</evidence>
<gene>
    <name evidence="2" type="ORF">DXU93_03785</name>
</gene>
<keyword evidence="1" id="KW-0472">Membrane</keyword>
<evidence type="ECO:0000256" key="1">
    <source>
        <dbReference type="SAM" id="Phobius"/>
    </source>
</evidence>
<dbReference type="AlphaFoldDB" id="A0A3E1EZF4"/>
<keyword evidence="3" id="KW-1185">Reference proteome</keyword>
<dbReference type="Proteomes" id="UP000257127">
    <property type="component" value="Unassembled WGS sequence"/>
</dbReference>
<evidence type="ECO:0000313" key="2">
    <source>
        <dbReference type="EMBL" id="RFC54952.1"/>
    </source>
</evidence>
<organism evidence="2 3">
    <name type="scientific">Brumimicrobium aurantiacum</name>
    <dbReference type="NCBI Taxonomy" id="1737063"/>
    <lineage>
        <taxon>Bacteria</taxon>
        <taxon>Pseudomonadati</taxon>
        <taxon>Bacteroidota</taxon>
        <taxon>Flavobacteriia</taxon>
        <taxon>Flavobacteriales</taxon>
        <taxon>Crocinitomicaceae</taxon>
        <taxon>Brumimicrobium</taxon>
    </lineage>
</organism>
<reference evidence="2 3" key="1">
    <citation type="submission" date="2018-08" db="EMBL/GenBank/DDBJ databases">
        <title>The draft genome squence of Brumimicrobium sp. N62.</title>
        <authorList>
            <person name="Du Z.-J."/>
            <person name="Luo H.-R."/>
        </authorList>
    </citation>
    <scope>NUCLEOTIDE SEQUENCE [LARGE SCALE GENOMIC DNA]</scope>
    <source>
        <strain evidence="2 3">N62</strain>
    </source>
</reference>
<name>A0A3E1EZF4_9FLAO</name>
<proteinExistence type="predicted"/>
<protein>
    <submittedName>
        <fullName evidence="2">Uncharacterized protein</fullName>
    </submittedName>
</protein>
<accession>A0A3E1EZF4</accession>
<feature type="transmembrane region" description="Helical" evidence="1">
    <location>
        <begin position="45"/>
        <end position="63"/>
    </location>
</feature>
<sequence>MCTSQCLAKIINRFVGLSIIVNNSLKYFDLDWINMWFHKKTSTKCTGFSIINFIDLILLQFFLV</sequence>
<keyword evidence="1" id="KW-1133">Transmembrane helix</keyword>
<dbReference type="EMBL" id="QURB01000002">
    <property type="protein sequence ID" value="RFC54952.1"/>
    <property type="molecule type" value="Genomic_DNA"/>
</dbReference>